<evidence type="ECO:0000313" key="1">
    <source>
        <dbReference type="EMBL" id="RRT71585.1"/>
    </source>
</evidence>
<dbReference type="Proteomes" id="UP000287651">
    <property type="component" value="Unassembled WGS sequence"/>
</dbReference>
<reference evidence="1 2" key="1">
    <citation type="journal article" date="2014" name="Agronomy (Basel)">
        <title>A Draft Genome Sequence for Ensete ventricosum, the Drought-Tolerant Tree Against Hunger.</title>
        <authorList>
            <person name="Harrison J."/>
            <person name="Moore K.A."/>
            <person name="Paszkiewicz K."/>
            <person name="Jones T."/>
            <person name="Grant M."/>
            <person name="Ambacheew D."/>
            <person name="Muzemil S."/>
            <person name="Studholme D.J."/>
        </authorList>
    </citation>
    <scope>NUCLEOTIDE SEQUENCE [LARGE SCALE GENOMIC DNA]</scope>
</reference>
<evidence type="ECO:0000313" key="2">
    <source>
        <dbReference type="Proteomes" id="UP000287651"/>
    </source>
</evidence>
<organism evidence="1 2">
    <name type="scientific">Ensete ventricosum</name>
    <name type="common">Abyssinian banana</name>
    <name type="synonym">Musa ensete</name>
    <dbReference type="NCBI Taxonomy" id="4639"/>
    <lineage>
        <taxon>Eukaryota</taxon>
        <taxon>Viridiplantae</taxon>
        <taxon>Streptophyta</taxon>
        <taxon>Embryophyta</taxon>
        <taxon>Tracheophyta</taxon>
        <taxon>Spermatophyta</taxon>
        <taxon>Magnoliopsida</taxon>
        <taxon>Liliopsida</taxon>
        <taxon>Zingiberales</taxon>
        <taxon>Musaceae</taxon>
        <taxon>Ensete</taxon>
    </lineage>
</organism>
<comment type="caution">
    <text evidence="1">The sequence shown here is derived from an EMBL/GenBank/DDBJ whole genome shotgun (WGS) entry which is preliminary data.</text>
</comment>
<dbReference type="EMBL" id="AMZH03003665">
    <property type="protein sequence ID" value="RRT71585.1"/>
    <property type="molecule type" value="Genomic_DNA"/>
</dbReference>
<gene>
    <name evidence="1" type="ORF">B296_00030655</name>
</gene>
<proteinExistence type="predicted"/>
<sequence>MRARWLNLSYMAKVWDDSQAASEFGQRVLHPMLVKDLYTLSSEILMAQAVRQIALMTLLDRVHDAGRLVTLMGNQTSHLKAEITKLKTEGDPELLTAARQQMAELWADNAKLRSELGIVCLIKEQKADDELLSLMRENEALKAELPSKSIADYKQSVGFEWGLRRMGQVSYEYGTRSSWHVSRLDIPTWRSTSTSSPRSPKTAWCQ</sequence>
<dbReference type="AlphaFoldDB" id="A0A427A5R6"/>
<protein>
    <submittedName>
        <fullName evidence="1">Uncharacterized protein</fullName>
    </submittedName>
</protein>
<name>A0A427A5R6_ENSVE</name>
<accession>A0A427A5R6</accession>